<dbReference type="Proteomes" id="UP001549110">
    <property type="component" value="Unassembled WGS sequence"/>
</dbReference>
<comment type="caution">
    <text evidence="2">The sequence shown here is derived from an EMBL/GenBank/DDBJ whole genome shotgun (WGS) entry which is preliminary data.</text>
</comment>
<evidence type="ECO:0000259" key="1">
    <source>
        <dbReference type="PROSITE" id="PS51186"/>
    </source>
</evidence>
<dbReference type="InterPro" id="IPR000182">
    <property type="entry name" value="GNAT_dom"/>
</dbReference>
<gene>
    <name evidence="2" type="ORF">ABID41_000816</name>
</gene>
<reference evidence="2 3" key="1">
    <citation type="submission" date="2024-06" db="EMBL/GenBank/DDBJ databases">
        <title>Genomic Encyclopedia of Type Strains, Phase IV (KMG-IV): sequencing the most valuable type-strain genomes for metagenomic binning, comparative biology and taxonomic classification.</title>
        <authorList>
            <person name="Goeker M."/>
        </authorList>
    </citation>
    <scope>NUCLEOTIDE SEQUENCE [LARGE SCALE GENOMIC DNA]</scope>
    <source>
        <strain evidence="2 3">DSM 17809</strain>
    </source>
</reference>
<dbReference type="GO" id="GO:0008999">
    <property type="term" value="F:protein-N-terminal-alanine acetyltransferase activity"/>
    <property type="evidence" value="ECO:0007669"/>
    <property type="project" value="UniProtKB-EC"/>
</dbReference>
<keyword evidence="2" id="KW-0808">Transferase</keyword>
<name>A0ABV2EFB3_9CAUL</name>
<dbReference type="InterPro" id="IPR051531">
    <property type="entry name" value="N-acetyltransferase"/>
</dbReference>
<accession>A0ABV2EFB3</accession>
<keyword evidence="3" id="KW-1185">Reference proteome</keyword>
<keyword evidence="2" id="KW-0012">Acyltransferase</keyword>
<dbReference type="PROSITE" id="PS51186">
    <property type="entry name" value="GNAT"/>
    <property type="match status" value="1"/>
</dbReference>
<dbReference type="SUPFAM" id="SSF55729">
    <property type="entry name" value="Acyl-CoA N-acyltransferases (Nat)"/>
    <property type="match status" value="1"/>
</dbReference>
<protein>
    <submittedName>
        <fullName evidence="2">Ribosomal-protein-alanine N-acetyltransferase</fullName>
        <ecNumber evidence="2">2.3.1.267</ecNumber>
    </submittedName>
</protein>
<dbReference type="PANTHER" id="PTHR43792">
    <property type="entry name" value="GNAT FAMILY, PUTATIVE (AFU_ORTHOLOGUE AFUA_3G00765)-RELATED-RELATED"/>
    <property type="match status" value="1"/>
</dbReference>
<sequence length="161" mass="17231">MIITTSRLILRPMMAEDLEPLLAMTSDPQVMAFVGDGQTLDRAATALWIENAAAALRASDVGSRAVVLRDSGKVIGWAGIIPTAVQGRVELIYGFSRAYWGRGYASEATAALLEASDAGPIDATIDPNNGPSRRILEKLGFAAVGEEQDEHGLPTLRLRRP</sequence>
<dbReference type="EMBL" id="JBEPLU010000001">
    <property type="protein sequence ID" value="MET3525721.1"/>
    <property type="molecule type" value="Genomic_DNA"/>
</dbReference>
<dbReference type="PANTHER" id="PTHR43792:SF1">
    <property type="entry name" value="N-ACETYLTRANSFERASE DOMAIN-CONTAINING PROTEIN"/>
    <property type="match status" value="1"/>
</dbReference>
<dbReference type="InterPro" id="IPR016181">
    <property type="entry name" value="Acyl_CoA_acyltransferase"/>
</dbReference>
<dbReference type="Pfam" id="PF13302">
    <property type="entry name" value="Acetyltransf_3"/>
    <property type="match status" value="1"/>
</dbReference>
<feature type="domain" description="N-acetyltransferase" evidence="1">
    <location>
        <begin position="8"/>
        <end position="161"/>
    </location>
</feature>
<proteinExistence type="predicted"/>
<dbReference type="EC" id="2.3.1.267" evidence="2"/>
<dbReference type="RefSeq" id="WP_331931558.1">
    <property type="nucleotide sequence ID" value="NZ_JBEPLU010000001.1"/>
</dbReference>
<evidence type="ECO:0000313" key="2">
    <source>
        <dbReference type="EMBL" id="MET3525721.1"/>
    </source>
</evidence>
<dbReference type="Gene3D" id="3.40.630.30">
    <property type="match status" value="1"/>
</dbReference>
<organism evidence="2 3">
    <name type="scientific">Phenylobacterium koreense</name>
    <dbReference type="NCBI Taxonomy" id="266125"/>
    <lineage>
        <taxon>Bacteria</taxon>
        <taxon>Pseudomonadati</taxon>
        <taxon>Pseudomonadota</taxon>
        <taxon>Alphaproteobacteria</taxon>
        <taxon>Caulobacterales</taxon>
        <taxon>Caulobacteraceae</taxon>
        <taxon>Phenylobacterium</taxon>
    </lineage>
</organism>
<evidence type="ECO:0000313" key="3">
    <source>
        <dbReference type="Proteomes" id="UP001549110"/>
    </source>
</evidence>